<keyword evidence="3 5" id="KW-1133">Transmembrane helix</keyword>
<feature type="transmembrane region" description="Helical" evidence="5">
    <location>
        <begin position="6"/>
        <end position="26"/>
    </location>
</feature>
<name>A0A1M5TA54_9BACI</name>
<keyword evidence="8" id="KW-1185">Reference proteome</keyword>
<evidence type="ECO:0000256" key="5">
    <source>
        <dbReference type="SAM" id="Phobius"/>
    </source>
</evidence>
<gene>
    <name evidence="7" type="ORF">SAMN05421807_107171</name>
</gene>
<dbReference type="Pfam" id="PF07291">
    <property type="entry name" value="MauE"/>
    <property type="match status" value="1"/>
</dbReference>
<evidence type="ECO:0000313" key="8">
    <source>
        <dbReference type="Proteomes" id="UP000184079"/>
    </source>
</evidence>
<feature type="domain" description="Methylamine utilisation protein MauE" evidence="6">
    <location>
        <begin position="4"/>
        <end position="130"/>
    </location>
</feature>
<evidence type="ECO:0000256" key="2">
    <source>
        <dbReference type="ARBA" id="ARBA00022692"/>
    </source>
</evidence>
<reference evidence="8" key="1">
    <citation type="submission" date="2016-11" db="EMBL/GenBank/DDBJ databases">
        <authorList>
            <person name="Varghese N."/>
            <person name="Submissions S."/>
        </authorList>
    </citation>
    <scope>NUCLEOTIDE SEQUENCE [LARGE SCALE GENOMIC DNA]</scope>
    <source>
        <strain evidence="8">CGMCC 1.6496</strain>
    </source>
</reference>
<evidence type="ECO:0000256" key="3">
    <source>
        <dbReference type="ARBA" id="ARBA00022989"/>
    </source>
</evidence>
<sequence>MIINILYYLMSFILGFVYLKNSIYKINKPYAFYLSIKDYKIFPNKALPLFVPFLVSVEVVLGIVFIVPNTKWFMLIPAIFLQIFYLFITIALFGKEFKKNCNCFANTPRNIEIRNVMSNFVLLILIVLLISIRLQTEI</sequence>
<dbReference type="GO" id="GO:0016020">
    <property type="term" value="C:membrane"/>
    <property type="evidence" value="ECO:0007669"/>
    <property type="project" value="UniProtKB-SubCell"/>
</dbReference>
<keyword evidence="4 5" id="KW-0472">Membrane</keyword>
<protein>
    <submittedName>
        <fullName evidence="7">Methylamine utilisation protein MauE</fullName>
    </submittedName>
</protein>
<dbReference type="Proteomes" id="UP000184079">
    <property type="component" value="Unassembled WGS sequence"/>
</dbReference>
<accession>A0A1M5TA54</accession>
<dbReference type="RefSeq" id="WP_084723606.1">
    <property type="nucleotide sequence ID" value="NZ_FQXD01000007.1"/>
</dbReference>
<dbReference type="InterPro" id="IPR009908">
    <property type="entry name" value="Methylamine_util_MauE"/>
</dbReference>
<dbReference type="GO" id="GO:0030416">
    <property type="term" value="P:methylamine metabolic process"/>
    <property type="evidence" value="ECO:0007669"/>
    <property type="project" value="InterPro"/>
</dbReference>
<evidence type="ECO:0000259" key="6">
    <source>
        <dbReference type="Pfam" id="PF07291"/>
    </source>
</evidence>
<dbReference type="AlphaFoldDB" id="A0A1M5TA54"/>
<evidence type="ECO:0000256" key="4">
    <source>
        <dbReference type="ARBA" id="ARBA00023136"/>
    </source>
</evidence>
<proteinExistence type="predicted"/>
<comment type="subcellular location">
    <subcellularLocation>
        <location evidence="1">Membrane</location>
        <topology evidence="1">Multi-pass membrane protein</topology>
    </subcellularLocation>
</comment>
<feature type="transmembrane region" description="Helical" evidence="5">
    <location>
        <begin position="115"/>
        <end position="134"/>
    </location>
</feature>
<evidence type="ECO:0000313" key="7">
    <source>
        <dbReference type="EMBL" id="SHH47665.1"/>
    </source>
</evidence>
<feature type="transmembrane region" description="Helical" evidence="5">
    <location>
        <begin position="47"/>
        <end position="66"/>
    </location>
</feature>
<keyword evidence="2 5" id="KW-0812">Transmembrane</keyword>
<organism evidence="7 8">
    <name type="scientific">Virgibacillus chiguensis</name>
    <dbReference type="NCBI Taxonomy" id="411959"/>
    <lineage>
        <taxon>Bacteria</taxon>
        <taxon>Bacillati</taxon>
        <taxon>Bacillota</taxon>
        <taxon>Bacilli</taxon>
        <taxon>Bacillales</taxon>
        <taxon>Bacillaceae</taxon>
        <taxon>Virgibacillus</taxon>
    </lineage>
</organism>
<evidence type="ECO:0000256" key="1">
    <source>
        <dbReference type="ARBA" id="ARBA00004141"/>
    </source>
</evidence>
<dbReference type="UniPathway" id="UPA00895"/>
<feature type="transmembrane region" description="Helical" evidence="5">
    <location>
        <begin position="72"/>
        <end position="94"/>
    </location>
</feature>
<dbReference type="EMBL" id="FQXD01000007">
    <property type="protein sequence ID" value="SHH47665.1"/>
    <property type="molecule type" value="Genomic_DNA"/>
</dbReference>